<dbReference type="PANTHER" id="PTHR46463:SF86">
    <property type="entry name" value="RING-TYPE DOMAIN-CONTAINING PROTEIN"/>
    <property type="match status" value="1"/>
</dbReference>
<dbReference type="InterPro" id="IPR001841">
    <property type="entry name" value="Znf_RING"/>
</dbReference>
<dbReference type="EMBL" id="CM000835">
    <property type="protein sequence ID" value="KRH70975.1"/>
    <property type="molecule type" value="Genomic_DNA"/>
</dbReference>
<evidence type="ECO:0000256" key="2">
    <source>
        <dbReference type="ARBA" id="ARBA00012483"/>
    </source>
</evidence>
<dbReference type="Pfam" id="PF13639">
    <property type="entry name" value="zf-RING_2"/>
    <property type="match status" value="1"/>
</dbReference>
<dbReference type="AlphaFoldDB" id="A0A0R0L6H0"/>
<sequence>MGSCFSCFERTHPHDQEETADDAEVDHEAEAIFRLALAVINECFNNAAENSVSVIPRSTNSSKRFGSVHSNSSDGDACPTCFEGYTEQNPMIITKCGHHFHLSCILEWQERRETCPICRKVVEFYEAA</sequence>
<evidence type="ECO:0000313" key="12">
    <source>
        <dbReference type="Proteomes" id="UP000008827"/>
    </source>
</evidence>
<dbReference type="PROSITE" id="PS50089">
    <property type="entry name" value="ZF_RING_2"/>
    <property type="match status" value="1"/>
</dbReference>
<keyword evidence="3" id="KW-0808">Transferase</keyword>
<evidence type="ECO:0000256" key="8">
    <source>
        <dbReference type="PROSITE-ProRule" id="PRU00175"/>
    </source>
</evidence>
<dbReference type="SMR" id="A0A0R0L6H0"/>
<organism evidence="10">
    <name type="scientific">Glycine max</name>
    <name type="common">Soybean</name>
    <name type="synonym">Glycine hispida</name>
    <dbReference type="NCBI Taxonomy" id="3847"/>
    <lineage>
        <taxon>Eukaryota</taxon>
        <taxon>Viridiplantae</taxon>
        <taxon>Streptophyta</taxon>
        <taxon>Embryophyta</taxon>
        <taxon>Tracheophyta</taxon>
        <taxon>Spermatophyta</taxon>
        <taxon>Magnoliopsida</taxon>
        <taxon>eudicotyledons</taxon>
        <taxon>Gunneridae</taxon>
        <taxon>Pentapetalae</taxon>
        <taxon>rosids</taxon>
        <taxon>fabids</taxon>
        <taxon>Fabales</taxon>
        <taxon>Fabaceae</taxon>
        <taxon>Papilionoideae</taxon>
        <taxon>50 kb inversion clade</taxon>
        <taxon>NPAAA clade</taxon>
        <taxon>indigoferoid/millettioid clade</taxon>
        <taxon>Phaseoleae</taxon>
        <taxon>Glycine</taxon>
        <taxon>Glycine subgen. Soja</taxon>
    </lineage>
</organism>
<evidence type="ECO:0000313" key="10">
    <source>
        <dbReference type="EMBL" id="KRH70975.1"/>
    </source>
</evidence>
<dbReference type="GO" id="GO:0004842">
    <property type="term" value="F:ubiquitin-protein transferase activity"/>
    <property type="evidence" value="ECO:0000318"/>
    <property type="project" value="GO_Central"/>
</dbReference>
<feature type="domain" description="RING-type" evidence="9">
    <location>
        <begin position="78"/>
        <end position="119"/>
    </location>
</feature>
<proteinExistence type="predicted"/>
<dbReference type="InterPro" id="IPR013083">
    <property type="entry name" value="Znf_RING/FYVE/PHD"/>
</dbReference>
<accession>A0A0R0L6H0</accession>
<keyword evidence="12" id="KW-1185">Reference proteome</keyword>
<evidence type="ECO:0000256" key="7">
    <source>
        <dbReference type="ARBA" id="ARBA00022833"/>
    </source>
</evidence>
<keyword evidence="6" id="KW-0833">Ubl conjugation pathway</keyword>
<dbReference type="EnsemblPlants" id="KRH70975">
    <property type="protein sequence ID" value="KRH70975"/>
    <property type="gene ID" value="GLYMA_02G121700"/>
</dbReference>
<gene>
    <name evidence="10" type="ORF">GLYMA_02G121700</name>
</gene>
<keyword evidence="4" id="KW-0479">Metal-binding</keyword>
<evidence type="ECO:0000256" key="3">
    <source>
        <dbReference type="ARBA" id="ARBA00022679"/>
    </source>
</evidence>
<dbReference type="Gramene" id="KRH70975">
    <property type="protein sequence ID" value="KRH70975"/>
    <property type="gene ID" value="GLYMA_02G121700"/>
</dbReference>
<dbReference type="SUPFAM" id="SSF57850">
    <property type="entry name" value="RING/U-box"/>
    <property type="match status" value="1"/>
</dbReference>
<keyword evidence="7" id="KW-0862">Zinc</keyword>
<dbReference type="EC" id="2.3.2.27" evidence="2"/>
<dbReference type="GO" id="GO:0061630">
    <property type="term" value="F:ubiquitin protein ligase activity"/>
    <property type="evidence" value="ECO:0007669"/>
    <property type="project" value="UniProtKB-EC"/>
</dbReference>
<evidence type="ECO:0000313" key="11">
    <source>
        <dbReference type="EnsemblPlants" id="KRH70975"/>
    </source>
</evidence>
<keyword evidence="5 8" id="KW-0863">Zinc-finger</keyword>
<dbReference type="PANTHER" id="PTHR46463">
    <property type="entry name" value="ZINC FINGER, RING/FYVE/PHD-TYPE"/>
    <property type="match status" value="1"/>
</dbReference>
<dbReference type="InParanoid" id="A0A0R0L6H0"/>
<dbReference type="Gene3D" id="3.30.40.10">
    <property type="entry name" value="Zinc/RING finger domain, C3HC4 (zinc finger)"/>
    <property type="match status" value="1"/>
</dbReference>
<comment type="catalytic activity">
    <reaction evidence="1">
        <text>S-ubiquitinyl-[E2 ubiquitin-conjugating enzyme]-L-cysteine + [acceptor protein]-L-lysine = [E2 ubiquitin-conjugating enzyme]-L-cysteine + N(6)-ubiquitinyl-[acceptor protein]-L-lysine.</text>
        <dbReference type="EC" id="2.3.2.27"/>
    </reaction>
</comment>
<dbReference type="STRING" id="3847.A0A0R0L6H0"/>
<dbReference type="SMART" id="SM00184">
    <property type="entry name" value="RING"/>
    <property type="match status" value="1"/>
</dbReference>
<name>A0A0R0L6H0_SOYBN</name>
<reference evidence="10 11" key="1">
    <citation type="journal article" date="2010" name="Nature">
        <title>Genome sequence of the palaeopolyploid soybean.</title>
        <authorList>
            <person name="Schmutz J."/>
            <person name="Cannon S.B."/>
            <person name="Schlueter J."/>
            <person name="Ma J."/>
            <person name="Mitros T."/>
            <person name="Nelson W."/>
            <person name="Hyten D.L."/>
            <person name="Song Q."/>
            <person name="Thelen J.J."/>
            <person name="Cheng J."/>
            <person name="Xu D."/>
            <person name="Hellsten U."/>
            <person name="May G.D."/>
            <person name="Yu Y."/>
            <person name="Sakurai T."/>
            <person name="Umezawa T."/>
            <person name="Bhattacharyya M.K."/>
            <person name="Sandhu D."/>
            <person name="Valliyodan B."/>
            <person name="Lindquist E."/>
            <person name="Peto M."/>
            <person name="Grant D."/>
            <person name="Shu S."/>
            <person name="Goodstein D."/>
            <person name="Barry K."/>
            <person name="Futrell-Griggs M."/>
            <person name="Abernathy B."/>
            <person name="Du J."/>
            <person name="Tian Z."/>
            <person name="Zhu L."/>
            <person name="Gill N."/>
            <person name="Joshi T."/>
            <person name="Libault M."/>
            <person name="Sethuraman A."/>
            <person name="Zhang X.-C."/>
            <person name="Shinozaki K."/>
            <person name="Nguyen H.T."/>
            <person name="Wing R.A."/>
            <person name="Cregan P."/>
            <person name="Specht J."/>
            <person name="Grimwood J."/>
            <person name="Rokhsar D."/>
            <person name="Stacey G."/>
            <person name="Shoemaker R.C."/>
            <person name="Jackson S.A."/>
        </authorList>
    </citation>
    <scope>NUCLEOTIDE SEQUENCE</scope>
    <source>
        <strain evidence="11">cv. Williams 82</strain>
        <tissue evidence="10">Callus</tissue>
    </source>
</reference>
<reference evidence="11" key="2">
    <citation type="submission" date="2018-02" db="UniProtKB">
        <authorList>
            <consortium name="EnsemblPlants"/>
        </authorList>
    </citation>
    <scope>IDENTIFICATION</scope>
    <source>
        <strain evidence="11">Williams 82</strain>
    </source>
</reference>
<protein>
    <recommendedName>
        <fullName evidence="2">RING-type E3 ubiquitin transferase</fullName>
        <ecNumber evidence="2">2.3.2.27</ecNumber>
    </recommendedName>
</protein>
<evidence type="ECO:0000259" key="9">
    <source>
        <dbReference type="PROSITE" id="PS50089"/>
    </source>
</evidence>
<reference evidence="10" key="3">
    <citation type="submission" date="2018-07" db="EMBL/GenBank/DDBJ databases">
        <title>WGS assembly of Glycine max.</title>
        <authorList>
            <person name="Schmutz J."/>
            <person name="Cannon S."/>
            <person name="Schlueter J."/>
            <person name="Ma J."/>
            <person name="Mitros T."/>
            <person name="Nelson W."/>
            <person name="Hyten D."/>
            <person name="Song Q."/>
            <person name="Thelen J."/>
            <person name="Cheng J."/>
            <person name="Xu D."/>
            <person name="Hellsten U."/>
            <person name="May G."/>
            <person name="Yu Y."/>
            <person name="Sakurai T."/>
            <person name="Umezawa T."/>
            <person name="Bhattacharyya M."/>
            <person name="Sandhu D."/>
            <person name="Valliyodan B."/>
            <person name="Lindquist E."/>
            <person name="Peto M."/>
            <person name="Grant D."/>
            <person name="Shu S."/>
            <person name="Goodstein D."/>
            <person name="Barry K."/>
            <person name="Futrell-Griggs M."/>
            <person name="Abernathy B."/>
            <person name="Du J."/>
            <person name="Tian Z."/>
            <person name="Zhu L."/>
            <person name="Gill N."/>
            <person name="Joshi T."/>
            <person name="Libault M."/>
            <person name="Sethuraman A."/>
            <person name="Zhang X."/>
            <person name="Shinozaki K."/>
            <person name="Nguyen H."/>
            <person name="Wing R."/>
            <person name="Cregan P."/>
            <person name="Specht J."/>
            <person name="Grimwood J."/>
            <person name="Rokhsar D."/>
            <person name="Stacey G."/>
            <person name="Shoemaker R."/>
            <person name="Jackson S."/>
        </authorList>
    </citation>
    <scope>NUCLEOTIDE SEQUENCE</scope>
    <source>
        <tissue evidence="10">Callus</tissue>
    </source>
</reference>
<evidence type="ECO:0000256" key="5">
    <source>
        <dbReference type="ARBA" id="ARBA00022771"/>
    </source>
</evidence>
<evidence type="ECO:0000256" key="6">
    <source>
        <dbReference type="ARBA" id="ARBA00022786"/>
    </source>
</evidence>
<dbReference type="Proteomes" id="UP000008827">
    <property type="component" value="Chromosome 2"/>
</dbReference>
<evidence type="ECO:0000256" key="1">
    <source>
        <dbReference type="ARBA" id="ARBA00000900"/>
    </source>
</evidence>
<evidence type="ECO:0000256" key="4">
    <source>
        <dbReference type="ARBA" id="ARBA00022723"/>
    </source>
</evidence>
<dbReference type="OMA" id="SCFERTH"/>
<dbReference type="GO" id="GO:0008270">
    <property type="term" value="F:zinc ion binding"/>
    <property type="evidence" value="ECO:0007669"/>
    <property type="project" value="UniProtKB-KW"/>
</dbReference>